<accession>A0ABR6BT21</accession>
<dbReference type="RefSeq" id="WP_025361617.1">
    <property type="nucleotide sequence ID" value="NZ_BAAABQ010000089.1"/>
</dbReference>
<dbReference type="EMBL" id="JACJID010000005">
    <property type="protein sequence ID" value="MBA8929752.1"/>
    <property type="molecule type" value="Genomic_DNA"/>
</dbReference>
<proteinExistence type="predicted"/>
<keyword evidence="2" id="KW-1185">Reference proteome</keyword>
<keyword evidence="1" id="KW-0456">Lyase</keyword>
<dbReference type="SUPFAM" id="SSF51735">
    <property type="entry name" value="NAD(P)-binding Rossmann-fold domains"/>
    <property type="match status" value="1"/>
</dbReference>
<dbReference type="Gene3D" id="3.30.1780.10">
    <property type="entry name" value="ornithine cyclodeaminase, domain 1"/>
    <property type="match status" value="1"/>
</dbReference>
<dbReference type="Pfam" id="PF02423">
    <property type="entry name" value="OCD_Mu_crystall"/>
    <property type="match status" value="1"/>
</dbReference>
<name>A0ABR6BT21_9PSEU</name>
<gene>
    <name evidence="1" type="ORF">BC739_006970</name>
</gene>
<dbReference type="EC" id="4.3.1.12" evidence="1"/>
<dbReference type="Proteomes" id="UP000517916">
    <property type="component" value="Unassembled WGS sequence"/>
</dbReference>
<organism evidence="1 2">
    <name type="scientific">Kutzneria viridogrisea</name>
    <dbReference type="NCBI Taxonomy" id="47990"/>
    <lineage>
        <taxon>Bacteria</taxon>
        <taxon>Bacillati</taxon>
        <taxon>Actinomycetota</taxon>
        <taxon>Actinomycetes</taxon>
        <taxon>Pseudonocardiales</taxon>
        <taxon>Pseudonocardiaceae</taxon>
        <taxon>Kutzneria</taxon>
    </lineage>
</organism>
<comment type="caution">
    <text evidence="1">The sequence shown here is derived from an EMBL/GenBank/DDBJ whole genome shotgun (WGS) entry which is preliminary data.</text>
</comment>
<dbReference type="InterPro" id="IPR036291">
    <property type="entry name" value="NAD(P)-bd_dom_sf"/>
</dbReference>
<dbReference type="GO" id="GO:0008473">
    <property type="term" value="F:ornithine cyclodeaminase activity"/>
    <property type="evidence" value="ECO:0007669"/>
    <property type="project" value="UniProtKB-EC"/>
</dbReference>
<dbReference type="InterPro" id="IPR023401">
    <property type="entry name" value="ODC_N"/>
</dbReference>
<reference evidence="1 2" key="1">
    <citation type="submission" date="2020-08" db="EMBL/GenBank/DDBJ databases">
        <title>Genomic Encyclopedia of Archaeal and Bacterial Type Strains, Phase II (KMG-II): from individual species to whole genera.</title>
        <authorList>
            <person name="Goeker M."/>
        </authorList>
    </citation>
    <scope>NUCLEOTIDE SEQUENCE [LARGE SCALE GENOMIC DNA]</scope>
    <source>
        <strain evidence="1 2">DSM 43850</strain>
    </source>
</reference>
<protein>
    <submittedName>
        <fullName evidence="1">Ornithine cyclodeaminase</fullName>
        <ecNumber evidence="1">4.3.1.12</ecNumber>
    </submittedName>
</protein>
<sequence length="299" mass="31512">MLTVNARRIAELLSFEVLVPALRVAFAHGERAAVTPQRHRHRIDHELDASLLLGTAWTRNYLGVKVVTVFPRNLTGPLSATYLLSCGRTGRPLAVFDGAALSRRADFAVGALAASYLARPDSRTLLVIGPDEVACAATKAYRTVLGIERVLVHGGAGGRVCGHPDGIVAERCADLREAVRESDVVVCVTVDAAESLRGAWLRSGTHVHLAGVPGQRTREADAEVVGRSAVYVDSPTALAESGELTRLRADQLRGSLFDLCSGLARGRRAEGELTLFKSAGTAIADLAAAALAHDVAAAG</sequence>
<dbReference type="Gene3D" id="3.40.50.720">
    <property type="entry name" value="NAD(P)-binding Rossmann-like Domain"/>
    <property type="match status" value="1"/>
</dbReference>
<dbReference type="InterPro" id="IPR003462">
    <property type="entry name" value="ODC_Mu_crystall"/>
</dbReference>
<dbReference type="PANTHER" id="PTHR13812">
    <property type="entry name" value="KETIMINE REDUCTASE MU-CRYSTALLIN"/>
    <property type="match status" value="1"/>
</dbReference>
<evidence type="ECO:0000313" key="1">
    <source>
        <dbReference type="EMBL" id="MBA8929752.1"/>
    </source>
</evidence>
<dbReference type="PANTHER" id="PTHR13812:SF19">
    <property type="entry name" value="KETIMINE REDUCTASE MU-CRYSTALLIN"/>
    <property type="match status" value="1"/>
</dbReference>
<evidence type="ECO:0000313" key="2">
    <source>
        <dbReference type="Proteomes" id="UP000517916"/>
    </source>
</evidence>